<evidence type="ECO:0008006" key="4">
    <source>
        <dbReference type="Google" id="ProtNLM"/>
    </source>
</evidence>
<evidence type="ECO:0000256" key="1">
    <source>
        <dbReference type="SAM" id="SignalP"/>
    </source>
</evidence>
<accession>A0AAW0CMB0</accession>
<keyword evidence="3" id="KW-1185">Reference proteome</keyword>
<keyword evidence="1" id="KW-0732">Signal</keyword>
<evidence type="ECO:0000313" key="3">
    <source>
        <dbReference type="Proteomes" id="UP001362999"/>
    </source>
</evidence>
<dbReference type="AlphaFoldDB" id="A0AAW0CMB0"/>
<evidence type="ECO:0000313" key="2">
    <source>
        <dbReference type="EMBL" id="KAK7039929.1"/>
    </source>
</evidence>
<feature type="signal peptide" evidence="1">
    <location>
        <begin position="1"/>
        <end position="21"/>
    </location>
</feature>
<dbReference type="Proteomes" id="UP001362999">
    <property type="component" value="Unassembled WGS sequence"/>
</dbReference>
<dbReference type="EMBL" id="JAWWNJ010000016">
    <property type="protein sequence ID" value="KAK7039929.1"/>
    <property type="molecule type" value="Genomic_DNA"/>
</dbReference>
<organism evidence="2 3">
    <name type="scientific">Favolaschia claudopus</name>
    <dbReference type="NCBI Taxonomy" id="2862362"/>
    <lineage>
        <taxon>Eukaryota</taxon>
        <taxon>Fungi</taxon>
        <taxon>Dikarya</taxon>
        <taxon>Basidiomycota</taxon>
        <taxon>Agaricomycotina</taxon>
        <taxon>Agaricomycetes</taxon>
        <taxon>Agaricomycetidae</taxon>
        <taxon>Agaricales</taxon>
        <taxon>Marasmiineae</taxon>
        <taxon>Mycenaceae</taxon>
        <taxon>Favolaschia</taxon>
    </lineage>
</organism>
<protein>
    <recommendedName>
        <fullName evidence="4">Hydrophobin</fullName>
    </recommendedName>
</protein>
<sequence length="104" mass="10005">MIFKPFVLLASALATLQVANGAALAERDVSLCCTTVVDLSSLGQPAIGIITGLAAAAGVTVSPDSEVATGCSAVVDPCIGTVVTCATSVGPVLTLGTVGVLCGA</sequence>
<name>A0AAW0CMB0_9AGAR</name>
<comment type="caution">
    <text evidence="2">The sequence shown here is derived from an EMBL/GenBank/DDBJ whole genome shotgun (WGS) entry which is preliminary data.</text>
</comment>
<gene>
    <name evidence="2" type="ORF">R3P38DRAFT_3262255</name>
</gene>
<proteinExistence type="predicted"/>
<reference evidence="2 3" key="1">
    <citation type="journal article" date="2024" name="J Genomics">
        <title>Draft genome sequencing and assembly of Favolaschia claudopus CIRM-BRFM 2984 isolated from oak limbs.</title>
        <authorList>
            <person name="Navarro D."/>
            <person name="Drula E."/>
            <person name="Chaduli D."/>
            <person name="Cazenave R."/>
            <person name="Ahrendt S."/>
            <person name="Wang J."/>
            <person name="Lipzen A."/>
            <person name="Daum C."/>
            <person name="Barry K."/>
            <person name="Grigoriev I.V."/>
            <person name="Favel A."/>
            <person name="Rosso M.N."/>
            <person name="Martin F."/>
        </authorList>
    </citation>
    <scope>NUCLEOTIDE SEQUENCE [LARGE SCALE GENOMIC DNA]</scope>
    <source>
        <strain evidence="2 3">CIRM-BRFM 2984</strain>
    </source>
</reference>
<feature type="chain" id="PRO_5043418271" description="Hydrophobin" evidence="1">
    <location>
        <begin position="22"/>
        <end position="104"/>
    </location>
</feature>